<dbReference type="RefSeq" id="WP_252635529.1">
    <property type="nucleotide sequence ID" value="NZ_JAMXAX010000009.1"/>
</dbReference>
<evidence type="ECO:0000313" key="1">
    <source>
        <dbReference type="EMBL" id="MFC3935619.1"/>
    </source>
</evidence>
<keyword evidence="2" id="KW-1185">Reference proteome</keyword>
<dbReference type="EMBL" id="JBHSAJ010000037">
    <property type="protein sequence ID" value="MFC3935619.1"/>
    <property type="molecule type" value="Genomic_DNA"/>
</dbReference>
<proteinExistence type="predicted"/>
<protein>
    <submittedName>
        <fullName evidence="1">Uncharacterized protein</fullName>
    </submittedName>
</protein>
<gene>
    <name evidence="1" type="ORF">ACFOW3_13430</name>
</gene>
<name>A0ABV8DC09_9BURK</name>
<dbReference type="Proteomes" id="UP001595693">
    <property type="component" value="Unassembled WGS sequence"/>
</dbReference>
<evidence type="ECO:0000313" key="2">
    <source>
        <dbReference type="Proteomes" id="UP001595693"/>
    </source>
</evidence>
<comment type="caution">
    <text evidence="1">The sequence shown here is derived from an EMBL/GenBank/DDBJ whole genome shotgun (WGS) entry which is preliminary data.</text>
</comment>
<reference evidence="2" key="1">
    <citation type="journal article" date="2019" name="Int. J. Syst. Evol. Microbiol.">
        <title>The Global Catalogue of Microorganisms (GCM) 10K type strain sequencing project: providing services to taxonomists for standard genome sequencing and annotation.</title>
        <authorList>
            <consortium name="The Broad Institute Genomics Platform"/>
            <consortium name="The Broad Institute Genome Sequencing Center for Infectious Disease"/>
            <person name="Wu L."/>
            <person name="Ma J."/>
        </authorList>
    </citation>
    <scope>NUCLEOTIDE SEQUENCE [LARGE SCALE GENOMIC DNA]</scope>
    <source>
        <strain evidence="2">CCUG 2113</strain>
    </source>
</reference>
<sequence>MNDTTRDQFLQGCETVAQRAAALLAAIACTPHLSPRDKLLAQGLISDGVVRVFQSTPVTPLTMAQADTEFQSFKLRLLAKPRRVRKSRKVAA</sequence>
<organism evidence="1 2">
    <name type="scientific">Acidovorax facilis</name>
    <dbReference type="NCBI Taxonomy" id="12917"/>
    <lineage>
        <taxon>Bacteria</taxon>
        <taxon>Pseudomonadati</taxon>
        <taxon>Pseudomonadota</taxon>
        <taxon>Betaproteobacteria</taxon>
        <taxon>Burkholderiales</taxon>
        <taxon>Comamonadaceae</taxon>
        <taxon>Acidovorax</taxon>
    </lineage>
</organism>
<accession>A0ABV8DC09</accession>